<keyword evidence="2 7" id="KW-0808">Transferase</keyword>
<dbReference type="PANTHER" id="PTHR10434">
    <property type="entry name" value="1-ACYL-SN-GLYCEROL-3-PHOSPHATE ACYLTRANSFERASE"/>
    <property type="match status" value="1"/>
</dbReference>
<dbReference type="SMART" id="SM00563">
    <property type="entry name" value="PlsC"/>
    <property type="match status" value="1"/>
</dbReference>
<name>A0A562PTA8_9BURK</name>
<dbReference type="CDD" id="cd07989">
    <property type="entry name" value="LPLAT_AGPAT-like"/>
    <property type="match status" value="1"/>
</dbReference>
<evidence type="ECO:0000313" key="6">
    <source>
        <dbReference type="EMBL" id="QGZ42998.1"/>
    </source>
</evidence>
<dbReference type="GO" id="GO:0006654">
    <property type="term" value="P:phosphatidic acid biosynthetic process"/>
    <property type="evidence" value="ECO:0007669"/>
    <property type="project" value="TreeGrafter"/>
</dbReference>
<dbReference type="Pfam" id="PF01553">
    <property type="entry name" value="Acyltransferase"/>
    <property type="match status" value="1"/>
</dbReference>
<dbReference type="Proteomes" id="UP000315112">
    <property type="component" value="Unassembled WGS sequence"/>
</dbReference>
<evidence type="ECO:0000256" key="4">
    <source>
        <dbReference type="SAM" id="Phobius"/>
    </source>
</evidence>
<keyword evidence="4" id="KW-0812">Transmembrane</keyword>
<dbReference type="GO" id="GO:0003841">
    <property type="term" value="F:1-acylglycerol-3-phosphate O-acyltransferase activity"/>
    <property type="evidence" value="ECO:0007669"/>
    <property type="project" value="TreeGrafter"/>
</dbReference>
<keyword evidence="3 7" id="KW-0012">Acyltransferase</keyword>
<evidence type="ECO:0000256" key="2">
    <source>
        <dbReference type="ARBA" id="ARBA00022679"/>
    </source>
</evidence>
<keyword evidence="4" id="KW-1133">Transmembrane helix</keyword>
<reference evidence="6 9" key="3">
    <citation type="submission" date="2019-12" db="EMBL/GenBank/DDBJ databases">
        <title>Draft Genome Sequences of Six Type Strains of the Genus Massilia.</title>
        <authorList>
            <person name="Miess H."/>
            <person name="Frediansyah A."/>
            <person name="Goeker M."/>
            <person name="Gross H."/>
        </authorList>
    </citation>
    <scope>NUCLEOTIDE SEQUENCE [LARGE SCALE GENOMIC DNA]</scope>
    <source>
        <strain evidence="6 9">DSM 26639</strain>
    </source>
</reference>
<reference evidence="7" key="2">
    <citation type="submission" date="2019-07" db="EMBL/GenBank/DDBJ databases">
        <authorList>
            <person name="Whitman W."/>
            <person name="Huntemann M."/>
            <person name="Clum A."/>
            <person name="Pillay M."/>
            <person name="Palaniappan K."/>
            <person name="Varghese N."/>
            <person name="Mikhailova N."/>
            <person name="Stamatis D."/>
            <person name="Reddy T."/>
            <person name="Daum C."/>
            <person name="Shapiro N."/>
            <person name="Ivanova N."/>
            <person name="Kyrpides N."/>
            <person name="Woyke T."/>
        </authorList>
    </citation>
    <scope>NUCLEOTIDE SEQUENCE</scope>
    <source>
        <strain evidence="7">CGMCC 1.10685</strain>
    </source>
</reference>
<dbReference type="RefSeq" id="WP_145875952.1">
    <property type="nucleotide sequence ID" value="NZ_CP046904.1"/>
</dbReference>
<dbReference type="Proteomes" id="UP000437862">
    <property type="component" value="Chromosome"/>
</dbReference>
<dbReference type="EMBL" id="CP046904">
    <property type="protein sequence ID" value="QGZ42998.1"/>
    <property type="molecule type" value="Genomic_DNA"/>
</dbReference>
<organism evidence="7 8">
    <name type="scientific">Pseudoduganella flava</name>
    <dbReference type="NCBI Taxonomy" id="871742"/>
    <lineage>
        <taxon>Bacteria</taxon>
        <taxon>Pseudomonadati</taxon>
        <taxon>Pseudomonadota</taxon>
        <taxon>Betaproteobacteria</taxon>
        <taxon>Burkholderiales</taxon>
        <taxon>Oxalobacteraceae</taxon>
        <taxon>Telluria group</taxon>
        <taxon>Pseudoduganella</taxon>
    </lineage>
</organism>
<sequence>MAPEWIARLGPLGRSWRVAATGLSFALFGIGGLLLRLVVFPLLYVAVWRRARRVAAARTIIRLAFRAYVDVMRLLGVLRYDVRGLEKLERRGLLILANHPTLIDTVFLMAFVRNADCIVKAALWNNPFTRGPVRAAGYISNAGSGGDGGDLVRDCIASLERGGNLIVFPEGTRTPAGGAICLKRGAANVAVRGARDITPVVIRCDPPTLGKGEKWWRVPPRRVRFSLEVQDDVPVAPFTDGASEVIAARRLTEFLQNYFTGKYQGHA</sequence>
<evidence type="ECO:0000259" key="5">
    <source>
        <dbReference type="SMART" id="SM00563"/>
    </source>
</evidence>
<reference evidence="7 8" key="1">
    <citation type="journal article" date="2015" name="Stand. Genomic Sci.">
        <title>Genomic Encyclopedia of Bacterial and Archaeal Type Strains, Phase III: the genomes of soil and plant-associated and newly described type strains.</title>
        <authorList>
            <person name="Whitman W.B."/>
            <person name="Woyke T."/>
            <person name="Klenk H.P."/>
            <person name="Zhou Y."/>
            <person name="Lilburn T.G."/>
            <person name="Beck B.J."/>
            <person name="De Vos P."/>
            <person name="Vandamme P."/>
            <person name="Eisen J.A."/>
            <person name="Garrity G."/>
            <person name="Hugenholtz P."/>
            <person name="Kyrpides N.C."/>
        </authorList>
    </citation>
    <scope>NUCLEOTIDE SEQUENCE [LARGE SCALE GENOMIC DNA]</scope>
    <source>
        <strain evidence="7 8">CGMCC 1.10685</strain>
    </source>
</reference>
<keyword evidence="9" id="KW-1185">Reference proteome</keyword>
<dbReference type="OrthoDB" id="9812274at2"/>
<evidence type="ECO:0000256" key="1">
    <source>
        <dbReference type="ARBA" id="ARBA00005189"/>
    </source>
</evidence>
<dbReference type="EMBL" id="VLKW01000004">
    <property type="protein sequence ID" value="TWI47682.1"/>
    <property type="molecule type" value="Genomic_DNA"/>
</dbReference>
<protein>
    <submittedName>
        <fullName evidence="7">1-acyl-sn-glycerol-3-phosphate acyltransferase</fullName>
    </submittedName>
</protein>
<evidence type="ECO:0000313" key="8">
    <source>
        <dbReference type="Proteomes" id="UP000315112"/>
    </source>
</evidence>
<proteinExistence type="predicted"/>
<accession>A0A562PTA8</accession>
<keyword evidence="4" id="KW-0472">Membrane</keyword>
<feature type="transmembrane region" description="Helical" evidence="4">
    <location>
        <begin position="20"/>
        <end position="48"/>
    </location>
</feature>
<feature type="domain" description="Phospholipid/glycerol acyltransferase" evidence="5">
    <location>
        <begin position="93"/>
        <end position="205"/>
    </location>
</feature>
<dbReference type="SUPFAM" id="SSF69593">
    <property type="entry name" value="Glycerol-3-phosphate (1)-acyltransferase"/>
    <property type="match status" value="1"/>
</dbReference>
<gene>
    <name evidence="6" type="ORF">GO485_08295</name>
    <name evidence="7" type="ORF">IP92_02742</name>
</gene>
<dbReference type="AlphaFoldDB" id="A0A562PTA8"/>
<evidence type="ECO:0000313" key="7">
    <source>
        <dbReference type="EMBL" id="TWI47682.1"/>
    </source>
</evidence>
<evidence type="ECO:0000256" key="3">
    <source>
        <dbReference type="ARBA" id="ARBA00023315"/>
    </source>
</evidence>
<dbReference type="InterPro" id="IPR002123">
    <property type="entry name" value="Plipid/glycerol_acylTrfase"/>
</dbReference>
<dbReference type="PANTHER" id="PTHR10434:SF66">
    <property type="entry name" value="PHOSPHOLIPID_GLYCEROL ACYLTRANSFERASE DOMAIN-CONTAINING PROTEIN"/>
    <property type="match status" value="1"/>
</dbReference>
<comment type="pathway">
    <text evidence="1">Lipid metabolism.</text>
</comment>
<evidence type="ECO:0000313" key="9">
    <source>
        <dbReference type="Proteomes" id="UP000437862"/>
    </source>
</evidence>